<accession>A0ABT4EZ11</accession>
<feature type="chain" id="PRO_5046821966" evidence="2">
    <location>
        <begin position="30"/>
        <end position="385"/>
    </location>
</feature>
<evidence type="ECO:0000313" key="4">
    <source>
        <dbReference type="Proteomes" id="UP001527052"/>
    </source>
</evidence>
<organism evidence="3 4">
    <name type="scientific">Lysinibacillus xylanilyticus</name>
    <dbReference type="NCBI Taxonomy" id="582475"/>
    <lineage>
        <taxon>Bacteria</taxon>
        <taxon>Bacillati</taxon>
        <taxon>Bacillota</taxon>
        <taxon>Bacilli</taxon>
        <taxon>Bacillales</taxon>
        <taxon>Bacillaceae</taxon>
        <taxon>Lysinibacillus</taxon>
    </lineage>
</organism>
<keyword evidence="1" id="KW-0175">Coiled coil</keyword>
<proteinExistence type="predicted"/>
<feature type="coiled-coil region" evidence="1">
    <location>
        <begin position="128"/>
        <end position="155"/>
    </location>
</feature>
<evidence type="ECO:0000256" key="2">
    <source>
        <dbReference type="SAM" id="SignalP"/>
    </source>
</evidence>
<keyword evidence="2" id="KW-0732">Signal</keyword>
<comment type="caution">
    <text evidence="3">The sequence shown here is derived from an EMBL/GenBank/DDBJ whole genome shotgun (WGS) entry which is preliminary data.</text>
</comment>
<dbReference type="Proteomes" id="UP001527052">
    <property type="component" value="Unassembled WGS sequence"/>
</dbReference>
<gene>
    <name evidence="3" type="ORF">M5W82_22895</name>
</gene>
<feature type="signal peptide" evidence="2">
    <location>
        <begin position="1"/>
        <end position="29"/>
    </location>
</feature>
<name>A0ABT4EZ11_9BACI</name>
<dbReference type="EMBL" id="JAMDLZ010000054">
    <property type="protein sequence ID" value="MCY9549726.1"/>
    <property type="molecule type" value="Genomic_DNA"/>
</dbReference>
<evidence type="ECO:0000256" key="1">
    <source>
        <dbReference type="SAM" id="Coils"/>
    </source>
</evidence>
<keyword evidence="4" id="KW-1185">Reference proteome</keyword>
<dbReference type="RefSeq" id="WP_268639631.1">
    <property type="nucleotide sequence ID" value="NZ_JAMDLZ010000054.1"/>
</dbReference>
<sequence>MKKTSKKSWIIASALTIGMAVLTPLQAGATSVEPTNGVTVQIQQQITGTIKSFNGVGVGIKGRDGKNYYVSFSKFSDEQVKQMRKIIVEGQEITVEGGVVEHYADFYTFEDYKKELPKNIPNEELKKLEKMFSEVKKLEKEASKTKDKKESEKKYEEFHKLWEEMFQITKPYILANWQPQPFNVFLEYYYDFSENNIVIAENDKKKLKDIYEEWVKLEKDGQEEKSEEKMKEFKKVLRPYLDELNPPETFEKYIEGVNLEISAKDLAKLKAIYEDSQKAERDENYELYNKLSLEFYNILNQFIIPPTFEEYMSSRYEFKVNKADSKQLKQLYEEILKLDEKEDSTKVEEKWGAFDKILEPYSEANKEILISASKLTINGQEYLPR</sequence>
<reference evidence="3 4" key="1">
    <citation type="submission" date="2022-05" db="EMBL/GenBank/DDBJ databases">
        <title>Genome Sequencing of Bee-Associated Microbes.</title>
        <authorList>
            <person name="Dunlap C."/>
        </authorList>
    </citation>
    <scope>NUCLEOTIDE SEQUENCE [LARGE SCALE GENOMIC DNA]</scope>
    <source>
        <strain evidence="3 4">NRRL BD-083</strain>
    </source>
</reference>
<protein>
    <submittedName>
        <fullName evidence="3">Uncharacterized protein</fullName>
    </submittedName>
</protein>
<evidence type="ECO:0000313" key="3">
    <source>
        <dbReference type="EMBL" id="MCY9549726.1"/>
    </source>
</evidence>